<proteinExistence type="predicted"/>
<name>A0A6B0U6G7_IXORI</name>
<organism evidence="2">
    <name type="scientific">Ixodes ricinus</name>
    <name type="common">Common tick</name>
    <name type="synonym">Acarus ricinus</name>
    <dbReference type="NCBI Taxonomy" id="34613"/>
    <lineage>
        <taxon>Eukaryota</taxon>
        <taxon>Metazoa</taxon>
        <taxon>Ecdysozoa</taxon>
        <taxon>Arthropoda</taxon>
        <taxon>Chelicerata</taxon>
        <taxon>Arachnida</taxon>
        <taxon>Acari</taxon>
        <taxon>Parasitiformes</taxon>
        <taxon>Ixodida</taxon>
        <taxon>Ixodoidea</taxon>
        <taxon>Ixodidae</taxon>
        <taxon>Ixodinae</taxon>
        <taxon>Ixodes</taxon>
    </lineage>
</organism>
<evidence type="ECO:0000256" key="1">
    <source>
        <dbReference type="SAM" id="SignalP"/>
    </source>
</evidence>
<keyword evidence="1" id="KW-0732">Signal</keyword>
<feature type="signal peptide" evidence="1">
    <location>
        <begin position="1"/>
        <end position="17"/>
    </location>
</feature>
<feature type="chain" id="PRO_5025533859" evidence="1">
    <location>
        <begin position="18"/>
        <end position="100"/>
    </location>
</feature>
<dbReference type="AlphaFoldDB" id="A0A6B0U6G7"/>
<protein>
    <submittedName>
        <fullName evidence="2">Putative secreted protein</fullName>
    </submittedName>
</protein>
<accession>A0A6B0U6G7</accession>
<evidence type="ECO:0000313" key="2">
    <source>
        <dbReference type="EMBL" id="MXU88152.1"/>
    </source>
</evidence>
<sequence length="100" mass="10705">MCLAPALLLGRGILASAVRQVTMKQSIGSLSLQCPSRVCSGFRRLSGCGVRYGGTGVCRTHLCSCSATRIVEGNCVRAIPLWCATRRIVKSRPLRPTLLS</sequence>
<dbReference type="EMBL" id="GIFC01006069">
    <property type="protein sequence ID" value="MXU88152.1"/>
    <property type="molecule type" value="Transcribed_RNA"/>
</dbReference>
<reference evidence="2" key="1">
    <citation type="submission" date="2019-12" db="EMBL/GenBank/DDBJ databases">
        <title>An insight into the sialome of adult female Ixodes ricinus ticks feeding for 6 days.</title>
        <authorList>
            <person name="Perner J."/>
            <person name="Ribeiro J.M.C."/>
        </authorList>
    </citation>
    <scope>NUCLEOTIDE SEQUENCE</scope>
    <source>
        <strain evidence="2">Semi-engorged</strain>
        <tissue evidence="2">Salivary glands</tissue>
    </source>
</reference>